<accession>A0A4Q5LTU5</accession>
<dbReference type="GO" id="GO:0046872">
    <property type="term" value="F:metal ion binding"/>
    <property type="evidence" value="ECO:0007669"/>
    <property type="project" value="UniProtKB-KW"/>
</dbReference>
<keyword evidence="3" id="KW-0479">Metal-binding</keyword>
<dbReference type="Pfam" id="PF18962">
    <property type="entry name" value="Por_Secre_tail"/>
    <property type="match status" value="1"/>
</dbReference>
<dbReference type="InterPro" id="IPR026444">
    <property type="entry name" value="Secre_tail"/>
</dbReference>
<dbReference type="PANTHER" id="PTHR47466">
    <property type="match status" value="1"/>
</dbReference>
<keyword evidence="5" id="KW-0378">Hydrolase</keyword>
<protein>
    <submittedName>
        <fullName evidence="12">T9SS type A sorting domain-containing protein</fullName>
    </submittedName>
</protein>
<evidence type="ECO:0000256" key="5">
    <source>
        <dbReference type="ARBA" id="ARBA00022801"/>
    </source>
</evidence>
<evidence type="ECO:0000256" key="4">
    <source>
        <dbReference type="ARBA" id="ARBA00022729"/>
    </source>
</evidence>
<evidence type="ECO:0000256" key="2">
    <source>
        <dbReference type="ARBA" id="ARBA00022670"/>
    </source>
</evidence>
<feature type="domain" description="Ig-like" evidence="11">
    <location>
        <begin position="596"/>
        <end position="672"/>
    </location>
</feature>
<sequence length="847" mass="92577">MKTHWPFIILLLLVGQGENLFAQWHCGMPAPTPQEKQALFARYQSFIQQKSSGKARETSYKVAVKINIISGVNTPAASVLNETDIRDIIAHANTYLQNINVELYLLNNQVFPIKDDKYVEFKVANEAELRKKYDVQNAINIYFAKNISLADLTVLSGYASLPSLATNSNRIFYSYFERTADDIEGLKNKTFLHELGHYFGLLHTFQDSKNPDISQRELVTRGAGANCAEMGDQLFDTPADPFERLPISAAFKCTDVAPADVVDANGDRFAPATNNFMSYYQNCGSVFTEQQYLKMQASFSIRFSPSAEYQITGQSSTNFVSIKSLNKSVYCMGDSVEISYGLDGLFDGTNQLVAELSDNSGKNYAVIDSKRRGNKILFRLPADLPEGENYHIRLKATRPETFSPISESFAVRSYAAAYLIPDKTLINAGETVDFTLSLKGSGTWSFDLSDGTSVKDTRQTTHTFTKILNETTVFAVTSIRNMCGEGQKNGGATIQVTQPQIRATGLAATTICQGQTIKLSISISGSLSFDNQLNIQISDPSGKNFTDLPTQVSLFNLSAQIPADFKTGSGYRLKVVAKNSALFSAAIGPLTVISPPNPPAVSSTINFCQNSTPEPLKATGSNIKWYVDEYDLKSYNMLTPSTTKEGTFTYYVTQTNNAGCESSKARVEVHIKAVPTAILSGDNTILLGDSTALKVNITGGFPASVTLSNGKNFAISANPFVVGVKPEQTTTYELLEVKNTCGAGLVSGSAKIIILEPLATEEIQKDGIRLFPNPASEQLTVEFLSPQPATSVISLIDMTGKVLQQNTSTVNQGKQELINLTPYNTGSYILKIKIGEKIINRKVMINK</sequence>
<evidence type="ECO:0000259" key="10">
    <source>
        <dbReference type="Pfam" id="PF18962"/>
    </source>
</evidence>
<dbReference type="Pfam" id="PF05572">
    <property type="entry name" value="Peptidase_M43"/>
    <property type="match status" value="1"/>
</dbReference>
<evidence type="ECO:0000313" key="13">
    <source>
        <dbReference type="Proteomes" id="UP000293162"/>
    </source>
</evidence>
<feature type="domain" description="Secretion system C-terminal sorting" evidence="10">
    <location>
        <begin position="770"/>
        <end position="845"/>
    </location>
</feature>
<comment type="similarity">
    <text evidence="1">Belongs to the peptidase M43B family.</text>
</comment>
<evidence type="ECO:0000256" key="7">
    <source>
        <dbReference type="ARBA" id="ARBA00023049"/>
    </source>
</evidence>
<comment type="caution">
    <text evidence="12">The sequence shown here is derived from an EMBL/GenBank/DDBJ whole genome shotgun (WGS) entry which is preliminary data.</text>
</comment>
<evidence type="ECO:0000256" key="6">
    <source>
        <dbReference type="ARBA" id="ARBA00022833"/>
    </source>
</evidence>
<name>A0A4Q5LTU5_9BACT</name>
<dbReference type="GO" id="GO:0008237">
    <property type="term" value="F:metallopeptidase activity"/>
    <property type="evidence" value="ECO:0007669"/>
    <property type="project" value="UniProtKB-KW"/>
</dbReference>
<dbReference type="InterPro" id="IPR008754">
    <property type="entry name" value="Peptidase_M43"/>
</dbReference>
<reference evidence="12 13" key="1">
    <citation type="submission" date="2019-02" db="EMBL/GenBank/DDBJ databases">
        <title>Bacterial novel species Emticicia sp. 17J42-9 isolated from soil.</title>
        <authorList>
            <person name="Jung H.-Y."/>
        </authorList>
    </citation>
    <scope>NUCLEOTIDE SEQUENCE [LARGE SCALE GENOMIC DNA]</scope>
    <source>
        <strain evidence="12 13">17J42-9</strain>
    </source>
</reference>
<dbReference type="InterPro" id="IPR044023">
    <property type="entry name" value="Ig_7"/>
</dbReference>
<keyword evidence="8" id="KW-1015">Disulfide bond</keyword>
<dbReference type="RefSeq" id="WP_130023909.1">
    <property type="nucleotide sequence ID" value="NZ_SEWF01000065.1"/>
</dbReference>
<keyword evidence="7" id="KW-0482">Metalloprotease</keyword>
<dbReference type="Gene3D" id="3.40.390.10">
    <property type="entry name" value="Collagenase (Catalytic Domain)"/>
    <property type="match status" value="1"/>
</dbReference>
<keyword evidence="2" id="KW-0645">Protease</keyword>
<evidence type="ECO:0000259" key="9">
    <source>
        <dbReference type="Pfam" id="PF05572"/>
    </source>
</evidence>
<dbReference type="PANTHER" id="PTHR47466:SF1">
    <property type="entry name" value="METALLOPROTEASE MEP1 (AFU_ORTHOLOGUE AFUA_1G07730)-RELATED"/>
    <property type="match status" value="1"/>
</dbReference>
<dbReference type="SUPFAM" id="SSF55486">
    <property type="entry name" value="Metalloproteases ('zincins'), catalytic domain"/>
    <property type="match status" value="1"/>
</dbReference>
<keyword evidence="6" id="KW-0862">Zinc</keyword>
<evidence type="ECO:0000259" key="11">
    <source>
        <dbReference type="Pfam" id="PF19081"/>
    </source>
</evidence>
<keyword evidence="4" id="KW-0732">Signal</keyword>
<dbReference type="InterPro" id="IPR024079">
    <property type="entry name" value="MetalloPept_cat_dom_sf"/>
</dbReference>
<dbReference type="Proteomes" id="UP000293162">
    <property type="component" value="Unassembled WGS sequence"/>
</dbReference>
<gene>
    <name evidence="12" type="ORF">EWM59_24660</name>
</gene>
<organism evidence="12 13">
    <name type="scientific">Emticicia agri</name>
    <dbReference type="NCBI Taxonomy" id="2492393"/>
    <lineage>
        <taxon>Bacteria</taxon>
        <taxon>Pseudomonadati</taxon>
        <taxon>Bacteroidota</taxon>
        <taxon>Cytophagia</taxon>
        <taxon>Cytophagales</taxon>
        <taxon>Leadbetterellaceae</taxon>
        <taxon>Emticicia</taxon>
    </lineage>
</organism>
<dbReference type="GO" id="GO:0006508">
    <property type="term" value="P:proteolysis"/>
    <property type="evidence" value="ECO:0007669"/>
    <property type="project" value="UniProtKB-KW"/>
</dbReference>
<feature type="domain" description="Peptidase M43 pregnancy-associated plasma-A" evidence="9">
    <location>
        <begin position="130"/>
        <end position="298"/>
    </location>
</feature>
<evidence type="ECO:0000256" key="3">
    <source>
        <dbReference type="ARBA" id="ARBA00022723"/>
    </source>
</evidence>
<evidence type="ECO:0000313" key="12">
    <source>
        <dbReference type="EMBL" id="RYU92927.1"/>
    </source>
</evidence>
<proteinExistence type="inferred from homology"/>
<dbReference type="NCBIfam" id="TIGR04183">
    <property type="entry name" value="Por_Secre_tail"/>
    <property type="match status" value="1"/>
</dbReference>
<dbReference type="AlphaFoldDB" id="A0A4Q5LTU5"/>
<evidence type="ECO:0000256" key="8">
    <source>
        <dbReference type="ARBA" id="ARBA00023157"/>
    </source>
</evidence>
<evidence type="ECO:0000256" key="1">
    <source>
        <dbReference type="ARBA" id="ARBA00008721"/>
    </source>
</evidence>
<keyword evidence="13" id="KW-1185">Reference proteome</keyword>
<dbReference type="Pfam" id="PF19081">
    <property type="entry name" value="Ig_7"/>
    <property type="match status" value="1"/>
</dbReference>
<dbReference type="OrthoDB" id="6278496at2"/>
<dbReference type="EMBL" id="SEWF01000065">
    <property type="protein sequence ID" value="RYU92927.1"/>
    <property type="molecule type" value="Genomic_DNA"/>
</dbReference>